<comment type="caution">
    <text evidence="2">The sequence shown here is derived from an EMBL/GenBank/DDBJ whole genome shotgun (WGS) entry which is preliminary data.</text>
</comment>
<evidence type="ECO:0000313" key="3">
    <source>
        <dbReference type="Proteomes" id="UP001159641"/>
    </source>
</evidence>
<dbReference type="PRINTS" id="PR00021">
    <property type="entry name" value="PRORICH"/>
</dbReference>
<reference evidence="2 3" key="1">
    <citation type="submission" date="2022-11" db="EMBL/GenBank/DDBJ databases">
        <title>Whole genome sequence of Eschrichtius robustus ER-17-0199.</title>
        <authorList>
            <person name="Bruniche-Olsen A."/>
            <person name="Black A.N."/>
            <person name="Fields C.J."/>
            <person name="Walden K."/>
            <person name="Dewoody J.A."/>
        </authorList>
    </citation>
    <scope>NUCLEOTIDE SEQUENCE [LARGE SCALE GENOMIC DNA]</scope>
    <source>
        <strain evidence="2">ER-17-0199</strain>
        <tissue evidence="2">Blubber</tissue>
    </source>
</reference>
<dbReference type="EMBL" id="JAIQCJ010000871">
    <property type="protein sequence ID" value="KAJ8794151.1"/>
    <property type="molecule type" value="Genomic_DNA"/>
</dbReference>
<dbReference type="AlphaFoldDB" id="A0AB34HSX9"/>
<sequence>MQLPCLSIMIATWKLYFPFIGMSLEDQECAYKENQARMSELGRPQRPSRSVSSKQGHGGPEEADFPEMSLAGSPVPAAMSSWQQQQQQEHQCPPQVAQQQQVKQLCQPPPVKCQETCVPKTKDPYAPQAKKQCPPKGTPIPAQQKCPSAQQAPKSKQK</sequence>
<organism evidence="2 3">
    <name type="scientific">Eschrichtius robustus</name>
    <name type="common">California gray whale</name>
    <name type="synonym">Eschrichtius gibbosus</name>
    <dbReference type="NCBI Taxonomy" id="9764"/>
    <lineage>
        <taxon>Eukaryota</taxon>
        <taxon>Metazoa</taxon>
        <taxon>Chordata</taxon>
        <taxon>Craniata</taxon>
        <taxon>Vertebrata</taxon>
        <taxon>Euteleostomi</taxon>
        <taxon>Mammalia</taxon>
        <taxon>Eutheria</taxon>
        <taxon>Laurasiatheria</taxon>
        <taxon>Artiodactyla</taxon>
        <taxon>Whippomorpha</taxon>
        <taxon>Cetacea</taxon>
        <taxon>Mysticeti</taxon>
        <taxon>Eschrichtiidae</taxon>
        <taxon>Eschrichtius</taxon>
    </lineage>
</organism>
<feature type="compositionally biased region" description="Polar residues" evidence="1">
    <location>
        <begin position="145"/>
        <end position="158"/>
    </location>
</feature>
<feature type="compositionally biased region" description="Low complexity" evidence="1">
    <location>
        <begin position="83"/>
        <end position="106"/>
    </location>
</feature>
<accession>A0AB34HSX9</accession>
<proteinExistence type="predicted"/>
<dbReference type="Proteomes" id="UP001159641">
    <property type="component" value="Unassembled WGS sequence"/>
</dbReference>
<feature type="region of interest" description="Disordered" evidence="1">
    <location>
        <begin position="35"/>
        <end position="158"/>
    </location>
</feature>
<evidence type="ECO:0008006" key="4">
    <source>
        <dbReference type="Google" id="ProtNLM"/>
    </source>
</evidence>
<evidence type="ECO:0000256" key="1">
    <source>
        <dbReference type="SAM" id="MobiDB-lite"/>
    </source>
</evidence>
<evidence type="ECO:0000313" key="2">
    <source>
        <dbReference type="EMBL" id="KAJ8794151.1"/>
    </source>
</evidence>
<keyword evidence="3" id="KW-1185">Reference proteome</keyword>
<name>A0AB34HSX9_ESCRO</name>
<protein>
    <recommendedName>
        <fullName evidence="4">Small proline-rich protein 4</fullName>
    </recommendedName>
</protein>
<gene>
    <name evidence="2" type="ORF">J1605_003297</name>
</gene>